<gene>
    <name evidence="3" type="ORF">DC3_37090</name>
</gene>
<keyword evidence="1" id="KW-0560">Oxidoreductase</keyword>
<dbReference type="AlphaFoldDB" id="A0A511N5G3"/>
<dbReference type="InterPro" id="IPR006076">
    <property type="entry name" value="FAD-dep_OxRdtase"/>
</dbReference>
<proteinExistence type="predicted"/>
<dbReference type="SUPFAM" id="SSF54373">
    <property type="entry name" value="FAD-linked reductases, C-terminal domain"/>
    <property type="match status" value="1"/>
</dbReference>
<dbReference type="PANTHER" id="PTHR13847:SF289">
    <property type="entry name" value="GLYCINE OXIDASE"/>
    <property type="match status" value="1"/>
</dbReference>
<dbReference type="InterPro" id="IPR036188">
    <property type="entry name" value="FAD/NAD-bd_sf"/>
</dbReference>
<reference evidence="3 4" key="1">
    <citation type="submission" date="2019-07" db="EMBL/GenBank/DDBJ databases">
        <title>Whole genome shotgun sequence of Deinococcus cellulosilyticus NBRC 106333.</title>
        <authorList>
            <person name="Hosoyama A."/>
            <person name="Uohara A."/>
            <person name="Ohji S."/>
            <person name="Ichikawa N."/>
        </authorList>
    </citation>
    <scope>NUCLEOTIDE SEQUENCE [LARGE SCALE GENOMIC DNA]</scope>
    <source>
        <strain evidence="3 4">NBRC 106333</strain>
    </source>
</reference>
<organism evidence="3 4">
    <name type="scientific">Deinococcus cellulosilyticus (strain DSM 18568 / NBRC 106333 / KACC 11606 / 5516J-15)</name>
    <dbReference type="NCBI Taxonomy" id="1223518"/>
    <lineage>
        <taxon>Bacteria</taxon>
        <taxon>Thermotogati</taxon>
        <taxon>Deinococcota</taxon>
        <taxon>Deinococci</taxon>
        <taxon>Deinococcales</taxon>
        <taxon>Deinococcaceae</taxon>
        <taxon>Deinococcus</taxon>
    </lineage>
</organism>
<dbReference type="RefSeq" id="WP_186816111.1">
    <property type="nucleotide sequence ID" value="NZ_BJXB01000017.1"/>
</dbReference>
<dbReference type="Proteomes" id="UP000321306">
    <property type="component" value="Unassembled WGS sequence"/>
</dbReference>
<sequence>MKRDQKVIVVGAGIMGSMIAAKLRDVGAEVTLLDAGFAGQATRASGGMLAPTSEARSIPSSWRVQAQVSLKLWQEWLQRFEKLGVDVGYIPGLGHAAMSMQEAQQHRTSGQWQQDHPDHPHGMAFFPEEGSVDPEQVLRALHLLCPVTPAEVTTLHVDERNVTLKTTAGSMQSDQVVLACGAWTSRFGVEVQARQGQALLLEGQHVDHALYKGRGYLVPRGGSTFVGATDIETWDVTPTRGARKTLLAYAHQHRPASVQSRVLDHKVGLRPYRSEPFVGPHPTLRNVLVATGHHRNGVLLAPVTAQVVTGLFMQASQGSYGAPVH</sequence>
<dbReference type="GO" id="GO:0016491">
    <property type="term" value="F:oxidoreductase activity"/>
    <property type="evidence" value="ECO:0007669"/>
    <property type="project" value="UniProtKB-KW"/>
</dbReference>
<protein>
    <submittedName>
        <fullName evidence="3">Glycine oxidase ThiO</fullName>
    </submittedName>
</protein>
<accession>A0A511N5G3</accession>
<comment type="caution">
    <text evidence="3">The sequence shown here is derived from an EMBL/GenBank/DDBJ whole genome shotgun (WGS) entry which is preliminary data.</text>
</comment>
<dbReference type="GO" id="GO:0005737">
    <property type="term" value="C:cytoplasm"/>
    <property type="evidence" value="ECO:0007669"/>
    <property type="project" value="TreeGrafter"/>
</dbReference>
<evidence type="ECO:0000313" key="3">
    <source>
        <dbReference type="EMBL" id="GEM48074.1"/>
    </source>
</evidence>
<name>A0A511N5G3_DEIC1</name>
<dbReference type="PANTHER" id="PTHR13847">
    <property type="entry name" value="SARCOSINE DEHYDROGENASE-RELATED"/>
    <property type="match status" value="1"/>
</dbReference>
<feature type="domain" description="FAD dependent oxidoreductase" evidence="2">
    <location>
        <begin position="6"/>
        <end position="309"/>
    </location>
</feature>
<keyword evidence="4" id="KW-1185">Reference proteome</keyword>
<dbReference type="Gene3D" id="3.50.50.60">
    <property type="entry name" value="FAD/NAD(P)-binding domain"/>
    <property type="match status" value="1"/>
</dbReference>
<evidence type="ECO:0000313" key="4">
    <source>
        <dbReference type="Proteomes" id="UP000321306"/>
    </source>
</evidence>
<evidence type="ECO:0000259" key="2">
    <source>
        <dbReference type="Pfam" id="PF01266"/>
    </source>
</evidence>
<evidence type="ECO:0000256" key="1">
    <source>
        <dbReference type="ARBA" id="ARBA00023002"/>
    </source>
</evidence>
<dbReference type="SUPFAM" id="SSF51905">
    <property type="entry name" value="FAD/NAD(P)-binding domain"/>
    <property type="match status" value="1"/>
</dbReference>
<dbReference type="Gene3D" id="3.30.9.10">
    <property type="entry name" value="D-Amino Acid Oxidase, subunit A, domain 2"/>
    <property type="match status" value="1"/>
</dbReference>
<dbReference type="Pfam" id="PF01266">
    <property type="entry name" value="DAO"/>
    <property type="match status" value="1"/>
</dbReference>
<dbReference type="EMBL" id="BJXB01000017">
    <property type="protein sequence ID" value="GEM48074.1"/>
    <property type="molecule type" value="Genomic_DNA"/>
</dbReference>
<dbReference type="PRINTS" id="PR00411">
    <property type="entry name" value="PNDRDTASEI"/>
</dbReference>